<dbReference type="Gene3D" id="3.30.710.10">
    <property type="entry name" value="Potassium Channel Kv1.1, Chain A"/>
    <property type="match status" value="1"/>
</dbReference>
<dbReference type="EMBL" id="KN840650">
    <property type="protein sequence ID" value="KIP02843.1"/>
    <property type="molecule type" value="Genomic_DNA"/>
</dbReference>
<gene>
    <name evidence="2" type="ORF">PHLGIDRAFT_20388</name>
</gene>
<dbReference type="HOGENOM" id="CLU_033082_3_0_1"/>
<dbReference type="SUPFAM" id="SSF54695">
    <property type="entry name" value="POZ domain"/>
    <property type="match status" value="1"/>
</dbReference>
<dbReference type="InterPro" id="IPR000210">
    <property type="entry name" value="BTB/POZ_dom"/>
</dbReference>
<accession>A0A0C3PCK5</accession>
<dbReference type="OrthoDB" id="2800059at2759"/>
<feature type="domain" description="BTB" evidence="1">
    <location>
        <begin position="1"/>
        <end position="60"/>
    </location>
</feature>
<reference evidence="2 3" key="1">
    <citation type="journal article" date="2014" name="PLoS Genet.">
        <title>Analysis of the Phlebiopsis gigantea genome, transcriptome and secretome provides insight into its pioneer colonization strategies of wood.</title>
        <authorList>
            <person name="Hori C."/>
            <person name="Ishida T."/>
            <person name="Igarashi K."/>
            <person name="Samejima M."/>
            <person name="Suzuki H."/>
            <person name="Master E."/>
            <person name="Ferreira P."/>
            <person name="Ruiz-Duenas F.J."/>
            <person name="Held B."/>
            <person name="Canessa P."/>
            <person name="Larrondo L.F."/>
            <person name="Schmoll M."/>
            <person name="Druzhinina I.S."/>
            <person name="Kubicek C.P."/>
            <person name="Gaskell J.A."/>
            <person name="Kersten P."/>
            <person name="St John F."/>
            <person name="Glasner J."/>
            <person name="Sabat G."/>
            <person name="Splinter BonDurant S."/>
            <person name="Syed K."/>
            <person name="Yadav J."/>
            <person name="Mgbeahuruike A.C."/>
            <person name="Kovalchuk A."/>
            <person name="Asiegbu F.O."/>
            <person name="Lackner G."/>
            <person name="Hoffmeister D."/>
            <person name="Rencoret J."/>
            <person name="Gutierrez A."/>
            <person name="Sun H."/>
            <person name="Lindquist E."/>
            <person name="Barry K."/>
            <person name="Riley R."/>
            <person name="Grigoriev I.V."/>
            <person name="Henrissat B."/>
            <person name="Kues U."/>
            <person name="Berka R.M."/>
            <person name="Martinez A.T."/>
            <person name="Covert S.F."/>
            <person name="Blanchette R.A."/>
            <person name="Cullen D."/>
        </authorList>
    </citation>
    <scope>NUCLEOTIDE SEQUENCE [LARGE SCALE GENOMIC DNA]</scope>
    <source>
        <strain evidence="2 3">11061_1 CR5-6</strain>
    </source>
</reference>
<evidence type="ECO:0000313" key="3">
    <source>
        <dbReference type="Proteomes" id="UP000053257"/>
    </source>
</evidence>
<dbReference type="PROSITE" id="PS50097">
    <property type="entry name" value="BTB"/>
    <property type="match status" value="1"/>
</dbReference>
<sequence length="290" mass="33134">MGFRIHRSVLAMKSGVFRDMFSLPQPEVDNASRQTDDCPVIRLSDSPEDLAYFFDAMYNGMRYRFDNSSQPTWAALKALLILGNKYDADELYKEALRCLSLQFPKDIKAWDALYQNSWFILGKEDVLAIEIANTCRLLQLAEFHVLALYLCCVLPKGTLEEGAYLQRGKDAKVQLNPEDVAVCLAVKSTLRKALRKNMKMLVVNVPSQSGSQCLDEGVCSTTVGQLRKRKDCWPRGLASKPYSVLDPFRGVFSDLIFICRNCEGWLHEEYADIRQRVRNELHKYIVVPPY</sequence>
<evidence type="ECO:0000313" key="2">
    <source>
        <dbReference type="EMBL" id="KIP02843.1"/>
    </source>
</evidence>
<keyword evidence="3" id="KW-1185">Reference proteome</keyword>
<dbReference type="AlphaFoldDB" id="A0A0C3PCK5"/>
<proteinExistence type="predicted"/>
<name>A0A0C3PCK5_PHLG1</name>
<dbReference type="InterPro" id="IPR011333">
    <property type="entry name" value="SKP1/BTB/POZ_sf"/>
</dbReference>
<dbReference type="STRING" id="745531.A0A0C3PCK5"/>
<dbReference type="CDD" id="cd18186">
    <property type="entry name" value="BTB_POZ_ZBTB_KLHL-like"/>
    <property type="match status" value="1"/>
</dbReference>
<protein>
    <recommendedName>
        <fullName evidence="1">BTB domain-containing protein</fullName>
    </recommendedName>
</protein>
<dbReference type="Pfam" id="PF00651">
    <property type="entry name" value="BTB"/>
    <property type="match status" value="1"/>
</dbReference>
<evidence type="ECO:0000259" key="1">
    <source>
        <dbReference type="PROSITE" id="PS50097"/>
    </source>
</evidence>
<dbReference type="Proteomes" id="UP000053257">
    <property type="component" value="Unassembled WGS sequence"/>
</dbReference>
<organism evidence="2 3">
    <name type="scientific">Phlebiopsis gigantea (strain 11061_1 CR5-6)</name>
    <name type="common">White-rot fungus</name>
    <name type="synonym">Peniophora gigantea</name>
    <dbReference type="NCBI Taxonomy" id="745531"/>
    <lineage>
        <taxon>Eukaryota</taxon>
        <taxon>Fungi</taxon>
        <taxon>Dikarya</taxon>
        <taxon>Basidiomycota</taxon>
        <taxon>Agaricomycotina</taxon>
        <taxon>Agaricomycetes</taxon>
        <taxon>Polyporales</taxon>
        <taxon>Phanerochaetaceae</taxon>
        <taxon>Phlebiopsis</taxon>
    </lineage>
</organism>